<dbReference type="eggNOG" id="COG1082">
    <property type="taxonomic scope" value="Bacteria"/>
</dbReference>
<dbReference type="KEGG" id="tae:TepiRe1_2070"/>
<dbReference type="STRING" id="1209989.TepRe1_1922"/>
<proteinExistence type="predicted"/>
<evidence type="ECO:0000259" key="1">
    <source>
        <dbReference type="Pfam" id="PF01261"/>
    </source>
</evidence>
<keyword evidence="2" id="KW-0413">Isomerase</keyword>
<evidence type="ECO:0000313" key="2">
    <source>
        <dbReference type="EMBL" id="CDI40883.1"/>
    </source>
</evidence>
<dbReference type="Gene3D" id="3.20.20.150">
    <property type="entry name" value="Divalent-metal-dependent TIM barrel enzymes"/>
    <property type="match status" value="1"/>
</dbReference>
<name>F4LQP8_TEPAE</name>
<dbReference type="OrthoDB" id="9801960at2"/>
<dbReference type="GO" id="GO:0016853">
    <property type="term" value="F:isomerase activity"/>
    <property type="evidence" value="ECO:0007669"/>
    <property type="project" value="UniProtKB-KW"/>
</dbReference>
<dbReference type="SUPFAM" id="SSF51658">
    <property type="entry name" value="Xylose isomerase-like"/>
    <property type="match status" value="1"/>
</dbReference>
<evidence type="ECO:0000313" key="3">
    <source>
        <dbReference type="Proteomes" id="UP000010802"/>
    </source>
</evidence>
<dbReference type="InterPro" id="IPR036237">
    <property type="entry name" value="Xyl_isomerase-like_sf"/>
</dbReference>
<dbReference type="InterPro" id="IPR013022">
    <property type="entry name" value="Xyl_isomerase-like_TIM-brl"/>
</dbReference>
<dbReference type="Pfam" id="PF01261">
    <property type="entry name" value="AP_endonuc_2"/>
    <property type="match status" value="1"/>
</dbReference>
<dbReference type="PANTHER" id="PTHR12110:SF21">
    <property type="entry name" value="XYLOSE ISOMERASE-LIKE TIM BARREL DOMAIN-CONTAINING PROTEIN"/>
    <property type="match status" value="1"/>
</dbReference>
<organism evidence="2 3">
    <name type="scientific">Tepidanaerobacter acetatoxydans (strain DSM 21804 / JCM 16047 / Re1)</name>
    <dbReference type="NCBI Taxonomy" id="1209989"/>
    <lineage>
        <taxon>Bacteria</taxon>
        <taxon>Bacillati</taxon>
        <taxon>Bacillota</taxon>
        <taxon>Clostridia</taxon>
        <taxon>Thermosediminibacterales</taxon>
        <taxon>Tepidanaerobacteraceae</taxon>
        <taxon>Tepidanaerobacter</taxon>
    </lineage>
</organism>
<dbReference type="InterPro" id="IPR050312">
    <property type="entry name" value="IolE/XylAMocC-like"/>
</dbReference>
<feature type="domain" description="Xylose isomerase-like TIM barrel" evidence="1">
    <location>
        <begin position="38"/>
        <end position="250"/>
    </location>
</feature>
<dbReference type="Proteomes" id="UP000010802">
    <property type="component" value="Chromosome"/>
</dbReference>
<sequence>MENKKYEDAAKVKLGIFSWFGFVMPLPARLKLIKGACFDATSLWWEDEQGYPNISKDEMPKMVKESGLILENIHAPFTNSSDLWSENLPVRKKILREHMIWLEDCAKYDIPIMVMHIMENEIPKLNKYGIESISYLTKKAEEYKIKIALENTKLNGGIPFVLSEIQSDYLGLCYDSSHARLNGEEALLEDFGHRLIALHISDNDGQKDRHWLPGNGIIDWNKFLESFPKDSYSGNLTLEVCPTEEEISAGPNEFLSKGFKRISSLASG</sequence>
<protein>
    <submittedName>
        <fullName evidence="2">Xylose isomerase domain-containing protein TIM barrel</fullName>
    </submittedName>
</protein>
<accession>F4LQP8</accession>
<dbReference type="RefSeq" id="WP_013778973.1">
    <property type="nucleotide sequence ID" value="NC_015519.1"/>
</dbReference>
<dbReference type="PANTHER" id="PTHR12110">
    <property type="entry name" value="HYDROXYPYRUVATE ISOMERASE"/>
    <property type="match status" value="1"/>
</dbReference>
<dbReference type="AlphaFoldDB" id="F4LQP8"/>
<dbReference type="EMBL" id="HF563609">
    <property type="protein sequence ID" value="CDI40883.1"/>
    <property type="molecule type" value="Genomic_DNA"/>
</dbReference>
<gene>
    <name evidence="2" type="ordered locus">TEPIRE1_2070</name>
</gene>
<keyword evidence="3" id="KW-1185">Reference proteome</keyword>
<reference evidence="3" key="1">
    <citation type="journal article" date="2013" name="Genome Announc.">
        <title>First genome sequence of a syntrophic acetate-oxidizing bacterium, Tepidanaerobacter acetatoxydans strain Re1.</title>
        <authorList>
            <person name="Manzoor S."/>
            <person name="Bongcam-Rudloff E."/>
            <person name="Schnurer A."/>
            <person name="Muller B."/>
        </authorList>
    </citation>
    <scope>NUCLEOTIDE SEQUENCE [LARGE SCALE GENOMIC DNA]</scope>
    <source>
        <strain evidence="3">Re1</strain>
    </source>
</reference>
<dbReference type="HOGENOM" id="CLU_081792_0_0_9"/>
<dbReference type="KEGG" id="tep:TepRe1_1922"/>